<sequence length="190" mass="20461">MEWAFPSRLTLVSQKLLPLPGPQPQICGMSVVTSRFCAVTQNEAYIGSSVWKGVGDLSPEHTPGLQRIFPASLGSWPLLQSQHHLPTASGSHHPQGRKGLLGRVLEGWVPPTSTPPQWLLTCLQFSRFLPPAHHVTGGGGGGVEAVEERSRSWKPDHRPQAQVPMGLGPGVSTLLASLGHTGRRVFLSHT</sequence>
<accession>A0A834A775</accession>
<reference evidence="1 2" key="1">
    <citation type="journal article" date="2020" name="Nature">
        <title>Six reference-quality genomes reveal evolution of bat adaptations.</title>
        <authorList>
            <person name="Jebb D."/>
            <person name="Huang Z."/>
            <person name="Pippel M."/>
            <person name="Hughes G.M."/>
            <person name="Lavrichenko K."/>
            <person name="Devanna P."/>
            <person name="Winkler S."/>
            <person name="Jermiin L.S."/>
            <person name="Skirmuntt E.C."/>
            <person name="Katzourakis A."/>
            <person name="Burkitt-Gray L."/>
            <person name="Ray D.A."/>
            <person name="Sullivan K.A.M."/>
            <person name="Roscito J.G."/>
            <person name="Kirilenko B.M."/>
            <person name="Davalos L.M."/>
            <person name="Corthals A.P."/>
            <person name="Power M.L."/>
            <person name="Jones G."/>
            <person name="Ransome R.D."/>
            <person name="Dechmann D.K.N."/>
            <person name="Locatelli A.G."/>
            <person name="Puechmaille S.J."/>
            <person name="Fedrigo O."/>
            <person name="Jarvis E.D."/>
            <person name="Hiller M."/>
            <person name="Vernes S.C."/>
            <person name="Myers E.W."/>
            <person name="Teeling E.C."/>
        </authorList>
    </citation>
    <scope>NUCLEOTIDE SEQUENCE [LARGE SCALE GENOMIC DNA]</scope>
    <source>
        <strain evidence="1">Bat1K_MPI-CBG_1</strain>
    </source>
</reference>
<dbReference type="Proteomes" id="UP000664940">
    <property type="component" value="Unassembled WGS sequence"/>
</dbReference>
<protein>
    <submittedName>
        <fullName evidence="1">Uncharacterized protein</fullName>
    </submittedName>
</protein>
<organism evidence="1 2">
    <name type="scientific">Phyllostomus discolor</name>
    <name type="common">pale spear-nosed bat</name>
    <dbReference type="NCBI Taxonomy" id="89673"/>
    <lineage>
        <taxon>Eukaryota</taxon>
        <taxon>Metazoa</taxon>
        <taxon>Chordata</taxon>
        <taxon>Craniata</taxon>
        <taxon>Vertebrata</taxon>
        <taxon>Euteleostomi</taxon>
        <taxon>Mammalia</taxon>
        <taxon>Eutheria</taxon>
        <taxon>Laurasiatheria</taxon>
        <taxon>Chiroptera</taxon>
        <taxon>Yangochiroptera</taxon>
        <taxon>Phyllostomidae</taxon>
        <taxon>Phyllostominae</taxon>
        <taxon>Phyllostomus</taxon>
    </lineage>
</organism>
<evidence type="ECO:0000313" key="2">
    <source>
        <dbReference type="Proteomes" id="UP000664940"/>
    </source>
</evidence>
<evidence type="ECO:0000313" key="1">
    <source>
        <dbReference type="EMBL" id="KAF6104221.1"/>
    </source>
</evidence>
<dbReference type="EMBL" id="JABVXQ010000006">
    <property type="protein sequence ID" value="KAF6104221.1"/>
    <property type="molecule type" value="Genomic_DNA"/>
</dbReference>
<gene>
    <name evidence="1" type="ORF">HJG60_011228</name>
</gene>
<name>A0A834A775_9CHIR</name>
<proteinExistence type="predicted"/>
<dbReference type="AlphaFoldDB" id="A0A834A775"/>
<comment type="caution">
    <text evidence="1">The sequence shown here is derived from an EMBL/GenBank/DDBJ whole genome shotgun (WGS) entry which is preliminary data.</text>
</comment>